<comment type="caution">
    <text evidence="1">The sequence shown here is derived from an EMBL/GenBank/DDBJ whole genome shotgun (WGS) entry which is preliminary data.</text>
</comment>
<dbReference type="Proteomes" id="UP000288805">
    <property type="component" value="Unassembled WGS sequence"/>
</dbReference>
<gene>
    <name evidence="1" type="ORF">CK203_086624</name>
</gene>
<dbReference type="AlphaFoldDB" id="A0A438E5Y8"/>
<name>A0A438E5Y8_VITVI</name>
<accession>A0A438E5Y8</accession>
<evidence type="ECO:0000313" key="1">
    <source>
        <dbReference type="EMBL" id="RVW43069.1"/>
    </source>
</evidence>
<evidence type="ECO:0000313" key="2">
    <source>
        <dbReference type="Proteomes" id="UP000288805"/>
    </source>
</evidence>
<proteinExistence type="predicted"/>
<protein>
    <submittedName>
        <fullName evidence="1">Uncharacterized protein</fullName>
    </submittedName>
</protein>
<dbReference type="EMBL" id="QGNW01001387">
    <property type="protein sequence ID" value="RVW43069.1"/>
    <property type="molecule type" value="Genomic_DNA"/>
</dbReference>
<organism evidence="1 2">
    <name type="scientific">Vitis vinifera</name>
    <name type="common">Grape</name>
    <dbReference type="NCBI Taxonomy" id="29760"/>
    <lineage>
        <taxon>Eukaryota</taxon>
        <taxon>Viridiplantae</taxon>
        <taxon>Streptophyta</taxon>
        <taxon>Embryophyta</taxon>
        <taxon>Tracheophyta</taxon>
        <taxon>Spermatophyta</taxon>
        <taxon>Magnoliopsida</taxon>
        <taxon>eudicotyledons</taxon>
        <taxon>Gunneridae</taxon>
        <taxon>Pentapetalae</taxon>
        <taxon>rosids</taxon>
        <taxon>Vitales</taxon>
        <taxon>Vitaceae</taxon>
        <taxon>Viteae</taxon>
        <taxon>Vitis</taxon>
    </lineage>
</organism>
<sequence length="88" mass="9552">MTGATISLPTSVSNIAGVETTSTSYSASLANSFRLTAVLERLAMHVRSGHRILDGQRSTEEFHNLCLSLARFCFLDSLFHSFNALIGC</sequence>
<reference evidence="1 2" key="1">
    <citation type="journal article" date="2018" name="PLoS Genet.">
        <title>Population sequencing reveals clonal diversity and ancestral inbreeding in the grapevine cultivar Chardonnay.</title>
        <authorList>
            <person name="Roach M.J."/>
            <person name="Johnson D.L."/>
            <person name="Bohlmann J."/>
            <person name="van Vuuren H.J."/>
            <person name="Jones S.J."/>
            <person name="Pretorius I.S."/>
            <person name="Schmidt S.A."/>
            <person name="Borneman A.R."/>
        </authorList>
    </citation>
    <scope>NUCLEOTIDE SEQUENCE [LARGE SCALE GENOMIC DNA]</scope>
    <source>
        <strain evidence="2">cv. Chardonnay</strain>
        <tissue evidence="1">Leaf</tissue>
    </source>
</reference>